<evidence type="ECO:0000313" key="2">
    <source>
        <dbReference type="Proteomes" id="UP000192140"/>
    </source>
</evidence>
<keyword evidence="2" id="KW-1185">Reference proteome</keyword>
<dbReference type="InterPro" id="IPR009444">
    <property type="entry name" value="Conjugal_tfr_TraD_a-type"/>
</dbReference>
<accession>A0A1S7U9K0</accession>
<comment type="caution">
    <text evidence="1">The sequence shown here is derived from an EMBL/GenBank/DDBJ whole genome shotgun (WGS) entry which is preliminary data.</text>
</comment>
<dbReference type="AlphaFoldDB" id="A0A1S7U9K0"/>
<name>A0A1S7U9K0_9HYPH</name>
<dbReference type="EMBL" id="FCNP01000049">
    <property type="protein sequence ID" value="CVI63078.1"/>
    <property type="molecule type" value="Genomic_DNA"/>
</dbReference>
<sequence>MTGDRKQEAREKFLLGGIVVKAGLSKADRAFLLGGLLELARVTTGSPEHRRLRDIGEEAFKAPELKGEIARAGEMLEWQ</sequence>
<gene>
    <name evidence="1" type="ORF">AGR7A_pAt20085</name>
</gene>
<evidence type="ECO:0000313" key="1">
    <source>
        <dbReference type="EMBL" id="CVI63078.1"/>
    </source>
</evidence>
<dbReference type="Proteomes" id="UP000192140">
    <property type="component" value="Unassembled WGS sequence"/>
</dbReference>
<reference evidence="1" key="1">
    <citation type="submission" date="2016-01" db="EMBL/GenBank/DDBJ databases">
        <authorList>
            <person name="Regsiter A."/>
            <person name="william w."/>
        </authorList>
    </citation>
    <scope>NUCLEOTIDE SEQUENCE</scope>
    <source>
        <strain evidence="1">NCPPB 1641</strain>
    </source>
</reference>
<proteinExistence type="predicted"/>
<protein>
    <submittedName>
        <fullName evidence="1">Conjugal transfer protein TraD</fullName>
    </submittedName>
</protein>
<organism evidence="1 2">
    <name type="scientific">Agrobacterium deltaense NCPPB 1641</name>
    <dbReference type="NCBI Taxonomy" id="1183425"/>
    <lineage>
        <taxon>Bacteria</taxon>
        <taxon>Pseudomonadati</taxon>
        <taxon>Pseudomonadota</taxon>
        <taxon>Alphaproteobacteria</taxon>
        <taxon>Hyphomicrobiales</taxon>
        <taxon>Rhizobiaceae</taxon>
        <taxon>Rhizobium/Agrobacterium group</taxon>
        <taxon>Agrobacterium</taxon>
    </lineage>
</organism>
<dbReference type="Pfam" id="PF06412">
    <property type="entry name" value="TraD"/>
    <property type="match status" value="1"/>
</dbReference>
<dbReference type="RefSeq" id="WP_080855064.1">
    <property type="nucleotide sequence ID" value="NZ_LT009777.1"/>
</dbReference>